<dbReference type="EMBL" id="LT934117">
    <property type="protein sequence ID" value="VAI00262.1"/>
    <property type="molecule type" value="Genomic_DNA"/>
</dbReference>
<comment type="subcellular location">
    <subcellularLocation>
        <location evidence="1">Membrane</location>
        <topology evidence="1">Single-pass type I membrane protein</topology>
    </subcellularLocation>
</comment>
<evidence type="ECO:0000313" key="12">
    <source>
        <dbReference type="EMBL" id="VAI00262.1"/>
    </source>
</evidence>
<evidence type="ECO:0000256" key="1">
    <source>
        <dbReference type="ARBA" id="ARBA00004479"/>
    </source>
</evidence>
<dbReference type="PRINTS" id="PR00019">
    <property type="entry name" value="LEURICHRPT"/>
</dbReference>
<keyword evidence="9 11" id="KW-0472">Membrane</keyword>
<keyword evidence="4" id="KW-1070">Brassinosteroid signaling pathway</keyword>
<dbReference type="Pfam" id="PF13855">
    <property type="entry name" value="LRR_8"/>
    <property type="match status" value="1"/>
</dbReference>
<evidence type="ECO:0000256" key="4">
    <source>
        <dbReference type="ARBA" id="ARBA00022626"/>
    </source>
</evidence>
<dbReference type="PROSITE" id="PS51450">
    <property type="entry name" value="LRR"/>
    <property type="match status" value="1"/>
</dbReference>
<dbReference type="InterPro" id="IPR032675">
    <property type="entry name" value="LRR_dom_sf"/>
</dbReference>
<evidence type="ECO:0000256" key="8">
    <source>
        <dbReference type="ARBA" id="ARBA00022989"/>
    </source>
</evidence>
<dbReference type="InterPro" id="IPR001611">
    <property type="entry name" value="Leu-rich_rpt"/>
</dbReference>
<protein>
    <submittedName>
        <fullName evidence="12">Uncharacterized protein</fullName>
    </submittedName>
</protein>
<evidence type="ECO:0000256" key="7">
    <source>
        <dbReference type="ARBA" id="ARBA00022737"/>
    </source>
</evidence>
<keyword evidence="5 11" id="KW-0812">Transmembrane</keyword>
<gene>
    <name evidence="12" type="ORF">TRITD_4Av1G263010</name>
</gene>
<evidence type="ECO:0000256" key="6">
    <source>
        <dbReference type="ARBA" id="ARBA00022729"/>
    </source>
</evidence>
<dbReference type="OMA" id="GCPLQRN"/>
<dbReference type="AlphaFoldDB" id="A0A9R0SRM0"/>
<dbReference type="InterPro" id="IPR046956">
    <property type="entry name" value="RLP23-like"/>
</dbReference>
<dbReference type="Gene3D" id="3.80.10.10">
    <property type="entry name" value="Ribonuclease Inhibitor"/>
    <property type="match status" value="1"/>
</dbReference>
<dbReference type="Gramene" id="TRITD4Av1G263010.1">
    <property type="protein sequence ID" value="TRITD4Av1G263010.1"/>
    <property type="gene ID" value="TRITD4Av1G263010"/>
</dbReference>
<evidence type="ECO:0000313" key="13">
    <source>
        <dbReference type="Proteomes" id="UP000324705"/>
    </source>
</evidence>
<evidence type="ECO:0000256" key="2">
    <source>
        <dbReference type="ARBA" id="ARBA00009592"/>
    </source>
</evidence>
<organism evidence="12 13">
    <name type="scientific">Triticum turgidum subsp. durum</name>
    <name type="common">Durum wheat</name>
    <name type="synonym">Triticum durum</name>
    <dbReference type="NCBI Taxonomy" id="4567"/>
    <lineage>
        <taxon>Eukaryota</taxon>
        <taxon>Viridiplantae</taxon>
        <taxon>Streptophyta</taxon>
        <taxon>Embryophyta</taxon>
        <taxon>Tracheophyta</taxon>
        <taxon>Spermatophyta</taxon>
        <taxon>Magnoliopsida</taxon>
        <taxon>Liliopsida</taxon>
        <taxon>Poales</taxon>
        <taxon>Poaceae</taxon>
        <taxon>BOP clade</taxon>
        <taxon>Pooideae</taxon>
        <taxon>Triticodae</taxon>
        <taxon>Triticeae</taxon>
        <taxon>Triticinae</taxon>
        <taxon>Triticum</taxon>
    </lineage>
</organism>
<sequence>MPSMEFLILSNNSFSGNFPSWIQNSSNLLFLDLAVNKFYGTLPALIGELLNLKFLLLNHNMFYGDIRANITNLILLQYFSLASNNISGAIPSSLSKLIAMTLEHPQRGGTNLYVQEDMNKDLLSVVMKRQNLKYGIYTVYDMFGIDISLNHLTGGIPDEMTSLNRLYTLNLSWNHLSGKIPRNIGAMKSLESLDLSRNNLSGEIPTSLSDLTYLSSLDLSYNNLVGRIPTGRQLDTLYAENPSMYSGNNGLCGPPLKKNCPGNNALEHGDQQRRQNGYDPVVFFYFGLTAGFVAGLWIVFCALLFKRAWRNAYFRLFDKLHDNVYVFVVVTWGMITSKTTTS</sequence>
<accession>A0A9R0SRM0</accession>
<proteinExistence type="inferred from homology"/>
<keyword evidence="3" id="KW-0433">Leucine-rich repeat</keyword>
<keyword evidence="6" id="KW-0732">Signal</keyword>
<evidence type="ECO:0000256" key="3">
    <source>
        <dbReference type="ARBA" id="ARBA00022614"/>
    </source>
</evidence>
<dbReference type="PANTHER" id="PTHR48063:SF55">
    <property type="entry name" value="LEUCINE-RICH REPEAT-CONTAINING N-TERMINAL PLANT-TYPE DOMAIN-CONTAINING PROTEIN"/>
    <property type="match status" value="1"/>
</dbReference>
<evidence type="ECO:0000256" key="10">
    <source>
        <dbReference type="ARBA" id="ARBA00023180"/>
    </source>
</evidence>
<dbReference type="GO" id="GO:0009742">
    <property type="term" value="P:brassinosteroid mediated signaling pathway"/>
    <property type="evidence" value="ECO:0007669"/>
    <property type="project" value="UniProtKB-KW"/>
</dbReference>
<keyword evidence="13" id="KW-1185">Reference proteome</keyword>
<keyword evidence="7" id="KW-0677">Repeat</keyword>
<dbReference type="Proteomes" id="UP000324705">
    <property type="component" value="Chromosome 4A"/>
</dbReference>
<dbReference type="FunFam" id="3.80.10.10:FF:000111">
    <property type="entry name" value="LRR receptor-like serine/threonine-protein kinase ERECTA"/>
    <property type="match status" value="1"/>
</dbReference>
<dbReference type="SUPFAM" id="SSF52058">
    <property type="entry name" value="L domain-like"/>
    <property type="match status" value="1"/>
</dbReference>
<keyword evidence="10" id="KW-0325">Glycoprotein</keyword>
<dbReference type="GO" id="GO:0016020">
    <property type="term" value="C:membrane"/>
    <property type="evidence" value="ECO:0007669"/>
    <property type="project" value="UniProtKB-SubCell"/>
</dbReference>
<name>A0A9R0SRM0_TRITD</name>
<feature type="transmembrane region" description="Helical" evidence="11">
    <location>
        <begin position="282"/>
        <end position="305"/>
    </location>
</feature>
<evidence type="ECO:0000256" key="5">
    <source>
        <dbReference type="ARBA" id="ARBA00022692"/>
    </source>
</evidence>
<evidence type="ECO:0000256" key="11">
    <source>
        <dbReference type="SAM" id="Phobius"/>
    </source>
</evidence>
<dbReference type="PANTHER" id="PTHR48063">
    <property type="entry name" value="LRR RECEPTOR-LIKE KINASE"/>
    <property type="match status" value="1"/>
</dbReference>
<dbReference type="Pfam" id="PF00560">
    <property type="entry name" value="LRR_1"/>
    <property type="match status" value="2"/>
</dbReference>
<keyword evidence="8 11" id="KW-1133">Transmembrane helix</keyword>
<reference evidence="12 13" key="1">
    <citation type="submission" date="2017-09" db="EMBL/GenBank/DDBJ databases">
        <authorList>
            <consortium name="International Durum Wheat Genome Sequencing Consortium (IDWGSC)"/>
            <person name="Milanesi L."/>
        </authorList>
    </citation>
    <scope>NUCLEOTIDE SEQUENCE [LARGE SCALE GENOMIC DNA]</scope>
    <source>
        <strain evidence="13">cv. Svevo</strain>
    </source>
</reference>
<comment type="similarity">
    <text evidence="2">Belongs to the RLP family.</text>
</comment>
<evidence type="ECO:0000256" key="9">
    <source>
        <dbReference type="ARBA" id="ARBA00023136"/>
    </source>
</evidence>